<accession>A0ABW9LUQ1</accession>
<dbReference type="Proteomes" id="UP001635817">
    <property type="component" value="Unassembled WGS sequence"/>
</dbReference>
<evidence type="ECO:0000313" key="2">
    <source>
        <dbReference type="Proteomes" id="UP001635817"/>
    </source>
</evidence>
<dbReference type="RefSeq" id="WP_409549463.1">
    <property type="nucleotide sequence ID" value="NZ_JBKBDE010000002.1"/>
</dbReference>
<keyword evidence="2" id="KW-1185">Reference proteome</keyword>
<evidence type="ECO:0000313" key="1">
    <source>
        <dbReference type="EMBL" id="MFN6550677.1"/>
    </source>
</evidence>
<name>A0ABW9LUQ1_9MYCO</name>
<dbReference type="EMBL" id="JBKBDE010000002">
    <property type="protein sequence ID" value="MFN6550677.1"/>
    <property type="molecule type" value="Genomic_DNA"/>
</dbReference>
<gene>
    <name evidence="1" type="ORF">ACK4CP_09760</name>
</gene>
<protein>
    <submittedName>
        <fullName evidence="1">Uncharacterized protein</fullName>
    </submittedName>
</protein>
<comment type="caution">
    <text evidence="1">The sequence shown here is derived from an EMBL/GenBank/DDBJ whole genome shotgun (WGS) entry which is preliminary data.</text>
</comment>
<organism evidence="1 2">
    <name type="scientific">Mycolicibacterium septicum</name>
    <dbReference type="NCBI Taxonomy" id="98668"/>
    <lineage>
        <taxon>Bacteria</taxon>
        <taxon>Bacillati</taxon>
        <taxon>Actinomycetota</taxon>
        <taxon>Actinomycetes</taxon>
        <taxon>Mycobacteriales</taxon>
        <taxon>Mycobacteriaceae</taxon>
        <taxon>Mycolicibacterium</taxon>
    </lineage>
</organism>
<proteinExistence type="predicted"/>
<reference evidence="1 2" key="1">
    <citation type="submission" date="2024-12" db="EMBL/GenBank/DDBJ databases">
        <title>The coexistence of Mycolicibacterium septicum and Mycolicibacterium nivoides in clinical samples.</title>
        <authorList>
            <person name="Wang C."/>
            <person name="Feng Y."/>
            <person name="Zong Z."/>
        </authorList>
    </citation>
    <scope>NUCLEOTIDE SEQUENCE [LARGE SCALE GENOMIC DNA]</scope>
    <source>
        <strain evidence="1 2">120310</strain>
    </source>
</reference>
<sequence>MDAEAEWVAQQIAAAPPLTAEQRARLAELFRPARVPLNNDERRTA</sequence>